<keyword evidence="3" id="KW-0689">Ribosomal protein</keyword>
<evidence type="ECO:0000313" key="3">
    <source>
        <dbReference type="EMBL" id="OMO94944.1"/>
    </source>
</evidence>
<feature type="region of interest" description="Disordered" evidence="1">
    <location>
        <begin position="1"/>
        <end position="27"/>
    </location>
</feature>
<gene>
    <name evidence="3" type="ORF">CCACVL1_05682</name>
</gene>
<dbReference type="Gramene" id="OMO94944">
    <property type="protein sequence ID" value="OMO94944"/>
    <property type="gene ID" value="CCACVL1_05682"/>
</dbReference>
<keyword evidence="3" id="KW-0687">Ribonucleoprotein</keyword>
<keyword evidence="2" id="KW-1133">Transmembrane helix</keyword>
<keyword evidence="2" id="KW-0472">Membrane</keyword>
<feature type="compositionally biased region" description="Acidic residues" evidence="1">
    <location>
        <begin position="7"/>
        <end position="24"/>
    </location>
</feature>
<organism evidence="3 4">
    <name type="scientific">Corchorus capsularis</name>
    <name type="common">Jute</name>
    <dbReference type="NCBI Taxonomy" id="210143"/>
    <lineage>
        <taxon>Eukaryota</taxon>
        <taxon>Viridiplantae</taxon>
        <taxon>Streptophyta</taxon>
        <taxon>Embryophyta</taxon>
        <taxon>Tracheophyta</taxon>
        <taxon>Spermatophyta</taxon>
        <taxon>Magnoliopsida</taxon>
        <taxon>eudicotyledons</taxon>
        <taxon>Gunneridae</taxon>
        <taxon>Pentapetalae</taxon>
        <taxon>rosids</taxon>
        <taxon>malvids</taxon>
        <taxon>Malvales</taxon>
        <taxon>Malvaceae</taxon>
        <taxon>Grewioideae</taxon>
        <taxon>Apeibeae</taxon>
        <taxon>Corchorus</taxon>
    </lineage>
</organism>
<dbReference type="STRING" id="210143.A0A1R3JJF1"/>
<accession>A0A1R3JJF1</accession>
<keyword evidence="4" id="KW-1185">Reference proteome</keyword>
<evidence type="ECO:0000256" key="1">
    <source>
        <dbReference type="SAM" id="MobiDB-lite"/>
    </source>
</evidence>
<dbReference type="AlphaFoldDB" id="A0A1R3JJF1"/>
<comment type="caution">
    <text evidence="3">The sequence shown here is derived from an EMBL/GenBank/DDBJ whole genome shotgun (WGS) entry which is preliminary data.</text>
</comment>
<protein>
    <submittedName>
        <fullName evidence="3">Putative 30S ribosomal protein S5</fullName>
    </submittedName>
</protein>
<reference evidence="3 4" key="1">
    <citation type="submission" date="2013-09" db="EMBL/GenBank/DDBJ databases">
        <title>Corchorus capsularis genome sequencing.</title>
        <authorList>
            <person name="Alam M."/>
            <person name="Haque M.S."/>
            <person name="Islam M.S."/>
            <person name="Emdad E.M."/>
            <person name="Islam M.M."/>
            <person name="Ahmed B."/>
            <person name="Halim A."/>
            <person name="Hossen Q.M.M."/>
            <person name="Hossain M.Z."/>
            <person name="Ahmed R."/>
            <person name="Khan M.M."/>
            <person name="Islam R."/>
            <person name="Rashid M.M."/>
            <person name="Khan S.A."/>
            <person name="Rahman M.S."/>
            <person name="Alam M."/>
        </authorList>
    </citation>
    <scope>NUCLEOTIDE SEQUENCE [LARGE SCALE GENOMIC DNA]</scope>
    <source>
        <strain evidence="4">cv. CVL-1</strain>
        <tissue evidence="3">Whole seedling</tissue>
    </source>
</reference>
<feature type="compositionally biased region" description="Basic and acidic residues" evidence="1">
    <location>
        <begin position="84"/>
        <end position="106"/>
    </location>
</feature>
<evidence type="ECO:0000256" key="2">
    <source>
        <dbReference type="SAM" id="Phobius"/>
    </source>
</evidence>
<proteinExistence type="predicted"/>
<evidence type="ECO:0000313" key="4">
    <source>
        <dbReference type="Proteomes" id="UP000188268"/>
    </source>
</evidence>
<feature type="transmembrane region" description="Helical" evidence="2">
    <location>
        <begin position="270"/>
        <end position="293"/>
    </location>
</feature>
<dbReference type="GO" id="GO:0005840">
    <property type="term" value="C:ribosome"/>
    <property type="evidence" value="ECO:0007669"/>
    <property type="project" value="UniProtKB-KW"/>
</dbReference>
<name>A0A1R3JJF1_COCAP</name>
<dbReference type="Proteomes" id="UP000188268">
    <property type="component" value="Unassembled WGS sequence"/>
</dbReference>
<feature type="region of interest" description="Disordered" evidence="1">
    <location>
        <begin position="69"/>
        <end position="116"/>
    </location>
</feature>
<sequence length="299" mass="34096">MEKEGAADDDNDKDDENDNDEEFDDMRVKDNILLEKLDAIDKKLDEKLAELDHTFGRVEAYLNTLEEEENEAWEVNQGENEAEKEEKTKSVSTSKRVELDPEEGRTGQKNLLSQPLEGSNSTFLGVETETFQDKLNEITFSVNQPQLLAKPTLSGNSASEGNMVDSSSPIEFLRCGNQDFLGIEKFLKFGCFNGGDSYDEWATMEPFFINDDACKFNNVAKMLRMQEESKVNFVHSKKLLHKHTTATTKALTLLAIHGVPSSKIGDFLPYLFNFILFLYVHIFRFCSYLIFALRWKDPP</sequence>
<keyword evidence="2" id="KW-0812">Transmembrane</keyword>
<dbReference type="EMBL" id="AWWV01007748">
    <property type="protein sequence ID" value="OMO94944.1"/>
    <property type="molecule type" value="Genomic_DNA"/>
</dbReference>
<feature type="compositionally biased region" description="Polar residues" evidence="1">
    <location>
        <begin position="107"/>
        <end position="116"/>
    </location>
</feature>